<sequence>MPNMNFSGNVLTIYENSDPYGISAIKRKEKSMHKINHFKEVELNTGFKTWISL</sequence>
<accession>A0AAJ1V6C5</accession>
<gene>
    <name evidence="1" type="ORF">HX001_03350</name>
</gene>
<reference evidence="1" key="1">
    <citation type="submission" date="2020-06" db="EMBL/GenBank/DDBJ databases">
        <authorList>
            <person name="Dong N."/>
        </authorList>
    </citation>
    <scope>NUCLEOTIDE SEQUENCE</scope>
    <source>
        <strain evidence="1">R655-4</strain>
    </source>
</reference>
<evidence type="ECO:0000313" key="1">
    <source>
        <dbReference type="EMBL" id="MDM1071526.1"/>
    </source>
</evidence>
<comment type="caution">
    <text evidence="1">The sequence shown here is derived from an EMBL/GenBank/DDBJ whole genome shotgun (WGS) entry which is preliminary data.</text>
</comment>
<organism evidence="1 2">
    <name type="scientific">Empedobacter brevis</name>
    <dbReference type="NCBI Taxonomy" id="247"/>
    <lineage>
        <taxon>Bacteria</taxon>
        <taxon>Pseudomonadati</taxon>
        <taxon>Bacteroidota</taxon>
        <taxon>Flavobacteriia</taxon>
        <taxon>Flavobacteriales</taxon>
        <taxon>Weeksellaceae</taxon>
        <taxon>Empedobacter</taxon>
    </lineage>
</organism>
<name>A0AAJ1V6C5_9FLAO</name>
<dbReference type="EMBL" id="JACAGJ010000001">
    <property type="protein sequence ID" value="MDM1071526.1"/>
    <property type="molecule type" value="Genomic_DNA"/>
</dbReference>
<proteinExistence type="predicted"/>
<dbReference type="RefSeq" id="WP_185148790.1">
    <property type="nucleotide sequence ID" value="NZ_JACAGJ010000001.1"/>
</dbReference>
<evidence type="ECO:0000313" key="2">
    <source>
        <dbReference type="Proteomes" id="UP001170959"/>
    </source>
</evidence>
<protein>
    <submittedName>
        <fullName evidence="1">Uncharacterized protein</fullName>
    </submittedName>
</protein>
<dbReference type="AlphaFoldDB" id="A0AAJ1V6C5"/>
<reference evidence="1" key="2">
    <citation type="journal article" date="2022" name="Sci. Total Environ.">
        <title>Prevalence, transmission, and molecular epidemiology of tet(X)-positive bacteria among humans, animals, and environmental niches in China: An epidemiological, and genomic-based study.</title>
        <authorList>
            <person name="Dong N."/>
            <person name="Zeng Y."/>
            <person name="Cai C."/>
            <person name="Sun C."/>
            <person name="Lu J."/>
            <person name="Liu C."/>
            <person name="Zhou H."/>
            <person name="Sun Q."/>
            <person name="Shu L."/>
            <person name="Wang H."/>
            <person name="Wang Y."/>
            <person name="Wang S."/>
            <person name="Wu C."/>
            <person name="Chan E.W."/>
            <person name="Chen G."/>
            <person name="Shen Z."/>
            <person name="Chen S."/>
            <person name="Zhang R."/>
        </authorList>
    </citation>
    <scope>NUCLEOTIDE SEQUENCE</scope>
    <source>
        <strain evidence="1">R655-4</strain>
    </source>
</reference>
<dbReference type="Proteomes" id="UP001170959">
    <property type="component" value="Unassembled WGS sequence"/>
</dbReference>